<sequence>MSGNPDKCQKILIFARRSRIISKGTFEKRY</sequence>
<accession>A0A8S5V844</accession>
<reference evidence="1" key="1">
    <citation type="journal article" date="2021" name="Proc. Natl. Acad. Sci. U.S.A.">
        <title>A Catalog of Tens of Thousands of Viruses from Human Metagenomes Reveals Hidden Associations with Chronic Diseases.</title>
        <authorList>
            <person name="Tisza M.J."/>
            <person name="Buck C.B."/>
        </authorList>
    </citation>
    <scope>NUCLEOTIDE SEQUENCE</scope>
    <source>
        <strain evidence="1">Ctiuu37</strain>
    </source>
</reference>
<organism evidence="1">
    <name type="scientific">Siphoviridae sp. ctiuu37</name>
    <dbReference type="NCBI Taxonomy" id="2825628"/>
    <lineage>
        <taxon>Viruses</taxon>
        <taxon>Duplodnaviria</taxon>
        <taxon>Heunggongvirae</taxon>
        <taxon>Uroviricota</taxon>
        <taxon>Caudoviricetes</taxon>
    </lineage>
</organism>
<name>A0A8S5V844_9CAUD</name>
<proteinExistence type="predicted"/>
<protein>
    <submittedName>
        <fullName evidence="1">Uncharacterized protein</fullName>
    </submittedName>
</protein>
<evidence type="ECO:0000313" key="1">
    <source>
        <dbReference type="EMBL" id="DAG02775.1"/>
    </source>
</evidence>
<dbReference type="EMBL" id="BK016214">
    <property type="protein sequence ID" value="DAG02775.1"/>
    <property type="molecule type" value="Genomic_DNA"/>
</dbReference>